<dbReference type="AlphaFoldDB" id="A0A7X6D662"/>
<dbReference type="Pfam" id="PF11756">
    <property type="entry name" value="YgbA_NO"/>
    <property type="match status" value="1"/>
</dbReference>
<dbReference type="OrthoDB" id="164329at2"/>
<name>A0A7X6D662_9ENTE</name>
<organism evidence="1 2">
    <name type="scientific">Vagococcus fluvialis</name>
    <dbReference type="NCBI Taxonomy" id="2738"/>
    <lineage>
        <taxon>Bacteria</taxon>
        <taxon>Bacillati</taxon>
        <taxon>Bacillota</taxon>
        <taxon>Bacilli</taxon>
        <taxon>Lactobacillales</taxon>
        <taxon>Enterococcaceae</taxon>
        <taxon>Vagococcus</taxon>
    </lineage>
</organism>
<accession>A0A7X6D662</accession>
<dbReference type="NCBIfam" id="NF007714">
    <property type="entry name" value="PRK10410.1-2"/>
    <property type="match status" value="1"/>
</dbReference>
<evidence type="ECO:0000313" key="1">
    <source>
        <dbReference type="EMBL" id="NKC66463.1"/>
    </source>
</evidence>
<protein>
    <submittedName>
        <fullName evidence="1">Nitrous oxide-stimulated promoter family protein</fullName>
    </submittedName>
</protein>
<reference evidence="1 2" key="1">
    <citation type="submission" date="2020-03" db="EMBL/GenBank/DDBJ databases">
        <title>Bacterial samples isolated from urine from healthy bovine heifers (Gyr breed).</title>
        <authorList>
            <person name="Giannattasio-Ferraz S."/>
            <person name="Maskeri L."/>
            <person name="Penido A."/>
            <person name="Barbosa-Stancioli E.F."/>
            <person name="Putonti C."/>
        </authorList>
    </citation>
    <scope>NUCLEOTIDE SEQUENCE [LARGE SCALE GENOMIC DNA]</scope>
    <source>
        <strain evidence="1 2">UFMG-H7</strain>
    </source>
</reference>
<gene>
    <name evidence="1" type="ORF">HED35_00035</name>
</gene>
<proteinExistence type="predicted"/>
<sequence>MLARKINDGPKINFEKKTVAAMIDIYYKQFKDEEHLAEREDVLSYAMTRLNYCRFGEDKPTCKVCPVHCYKKSYQEKMKLIMRYSGPRMMIYHPIMSVEHFVKEWRYKKKDD</sequence>
<dbReference type="EMBL" id="JAAVMB010000001">
    <property type="protein sequence ID" value="NKC66463.1"/>
    <property type="molecule type" value="Genomic_DNA"/>
</dbReference>
<dbReference type="InterPro" id="IPR020483">
    <property type="entry name" value="Uncharacterised_YgbA"/>
</dbReference>
<comment type="caution">
    <text evidence="1">The sequence shown here is derived from an EMBL/GenBank/DDBJ whole genome shotgun (WGS) entry which is preliminary data.</text>
</comment>
<evidence type="ECO:0000313" key="2">
    <source>
        <dbReference type="Proteomes" id="UP000521358"/>
    </source>
</evidence>
<dbReference type="Proteomes" id="UP000521358">
    <property type="component" value="Unassembled WGS sequence"/>
</dbReference>